<feature type="chain" id="PRO_5017083064" description="DUF4440 domain-containing protein" evidence="1">
    <location>
        <begin position="31"/>
        <end position="175"/>
    </location>
</feature>
<keyword evidence="1" id="KW-0732">Signal</keyword>
<protein>
    <recommendedName>
        <fullName evidence="4">DUF4440 domain-containing protein</fullName>
    </recommendedName>
</protein>
<accession>A0A364XYF8</accession>
<dbReference type="RefSeq" id="WP_112748541.1">
    <property type="nucleotide sequence ID" value="NZ_QMFY01000011.1"/>
</dbReference>
<evidence type="ECO:0000313" key="2">
    <source>
        <dbReference type="EMBL" id="RAV99351.1"/>
    </source>
</evidence>
<evidence type="ECO:0008006" key="4">
    <source>
        <dbReference type="Google" id="ProtNLM"/>
    </source>
</evidence>
<dbReference type="EMBL" id="QMFY01000011">
    <property type="protein sequence ID" value="RAV99351.1"/>
    <property type="molecule type" value="Genomic_DNA"/>
</dbReference>
<keyword evidence="3" id="KW-1185">Reference proteome</keyword>
<dbReference type="Proteomes" id="UP000251889">
    <property type="component" value="Unassembled WGS sequence"/>
</dbReference>
<dbReference type="SUPFAM" id="SSF54427">
    <property type="entry name" value="NTF2-like"/>
    <property type="match status" value="1"/>
</dbReference>
<organism evidence="2 3">
    <name type="scientific">Pseudochryseolinea flava</name>
    <dbReference type="NCBI Taxonomy" id="2059302"/>
    <lineage>
        <taxon>Bacteria</taxon>
        <taxon>Pseudomonadati</taxon>
        <taxon>Bacteroidota</taxon>
        <taxon>Cytophagia</taxon>
        <taxon>Cytophagales</taxon>
        <taxon>Fulvivirgaceae</taxon>
        <taxon>Pseudochryseolinea</taxon>
    </lineage>
</organism>
<sequence length="175" mass="20438">MKTTAIRSMHNASRWLLFFMSTTLATLANAQSQQEITDQVWKPFIASFNSFDTDGFMKLHSRDVIRSSRDAKRILDWKQYDEEQRQGDLRSKKENRRRTLELRFTERLSNHNQAIDIGIYRTTSFNSKGESRAFYGKFHVVLRKENGVWKILVDTDSSENNTIGETDFNSAALME</sequence>
<reference evidence="2 3" key="1">
    <citation type="submission" date="2018-06" db="EMBL/GenBank/DDBJ databases">
        <title>Chryseolinea flavus sp. nov., a member of the phylum Bacteroidetes isolated from soil.</title>
        <authorList>
            <person name="Li Y."/>
            <person name="Wang J."/>
        </authorList>
    </citation>
    <scope>NUCLEOTIDE SEQUENCE [LARGE SCALE GENOMIC DNA]</scope>
    <source>
        <strain evidence="2 3">SDU1-6</strain>
    </source>
</reference>
<dbReference type="OrthoDB" id="951068at2"/>
<name>A0A364XYF8_9BACT</name>
<dbReference type="AlphaFoldDB" id="A0A364XYF8"/>
<evidence type="ECO:0000256" key="1">
    <source>
        <dbReference type="SAM" id="SignalP"/>
    </source>
</evidence>
<comment type="caution">
    <text evidence="2">The sequence shown here is derived from an EMBL/GenBank/DDBJ whole genome shotgun (WGS) entry which is preliminary data.</text>
</comment>
<evidence type="ECO:0000313" key="3">
    <source>
        <dbReference type="Proteomes" id="UP000251889"/>
    </source>
</evidence>
<feature type="signal peptide" evidence="1">
    <location>
        <begin position="1"/>
        <end position="30"/>
    </location>
</feature>
<proteinExistence type="predicted"/>
<dbReference type="InterPro" id="IPR032710">
    <property type="entry name" value="NTF2-like_dom_sf"/>
</dbReference>
<gene>
    <name evidence="2" type="ORF">DQQ10_19175</name>
</gene>
<dbReference type="Gene3D" id="3.10.450.50">
    <property type="match status" value="1"/>
</dbReference>